<feature type="transmembrane region" description="Helical" evidence="6">
    <location>
        <begin position="204"/>
        <end position="228"/>
    </location>
</feature>
<evidence type="ECO:0000259" key="7">
    <source>
        <dbReference type="PROSITE" id="PS50089"/>
    </source>
</evidence>
<dbReference type="PANTHER" id="PTHR46616">
    <property type="entry name" value="UBIQUITIN-PROTEIN LIGASE"/>
    <property type="match status" value="1"/>
</dbReference>
<keyword evidence="9" id="KW-1185">Reference proteome</keyword>
<keyword evidence="6" id="KW-1133">Transmembrane helix</keyword>
<dbReference type="GO" id="GO:0005516">
    <property type="term" value="F:calmodulin binding"/>
    <property type="evidence" value="ECO:0007669"/>
    <property type="project" value="InterPro"/>
</dbReference>
<feature type="region of interest" description="Disordered" evidence="5">
    <location>
        <begin position="413"/>
        <end position="654"/>
    </location>
</feature>
<comment type="caution">
    <text evidence="8">The sequence shown here is derived from an EMBL/GenBank/DDBJ whole genome shotgun (WGS) entry which is preliminary data.</text>
</comment>
<feature type="region of interest" description="Disordered" evidence="5">
    <location>
        <begin position="883"/>
        <end position="927"/>
    </location>
</feature>
<dbReference type="PROSITE" id="PS00518">
    <property type="entry name" value="ZF_RING_1"/>
    <property type="match status" value="1"/>
</dbReference>
<dbReference type="Gene3D" id="3.30.40.10">
    <property type="entry name" value="Zinc/RING finger domain, C3HC4 (zinc finger)"/>
    <property type="match status" value="1"/>
</dbReference>
<gene>
    <name evidence="8" type="ORF">WN944_013864</name>
</gene>
<evidence type="ECO:0000313" key="9">
    <source>
        <dbReference type="Proteomes" id="UP001428341"/>
    </source>
</evidence>
<evidence type="ECO:0000256" key="4">
    <source>
        <dbReference type="PROSITE-ProRule" id="PRU00175"/>
    </source>
</evidence>
<feature type="compositionally biased region" description="Polar residues" evidence="5">
    <location>
        <begin position="612"/>
        <end position="627"/>
    </location>
</feature>
<organism evidence="8 9">
    <name type="scientific">Citrus x changshan-huyou</name>
    <dbReference type="NCBI Taxonomy" id="2935761"/>
    <lineage>
        <taxon>Eukaryota</taxon>
        <taxon>Viridiplantae</taxon>
        <taxon>Streptophyta</taxon>
        <taxon>Embryophyta</taxon>
        <taxon>Tracheophyta</taxon>
        <taxon>Spermatophyta</taxon>
        <taxon>Magnoliopsida</taxon>
        <taxon>eudicotyledons</taxon>
        <taxon>Gunneridae</taxon>
        <taxon>Pentapetalae</taxon>
        <taxon>rosids</taxon>
        <taxon>malvids</taxon>
        <taxon>Sapindales</taxon>
        <taxon>Rutaceae</taxon>
        <taxon>Aurantioideae</taxon>
        <taxon>Citrus</taxon>
    </lineage>
</organism>
<feature type="compositionally biased region" description="Basic and acidic residues" evidence="5">
    <location>
        <begin position="485"/>
        <end position="498"/>
    </location>
</feature>
<feature type="compositionally biased region" description="Polar residues" evidence="5">
    <location>
        <begin position="830"/>
        <end position="844"/>
    </location>
</feature>
<evidence type="ECO:0000256" key="3">
    <source>
        <dbReference type="ARBA" id="ARBA00022833"/>
    </source>
</evidence>
<reference evidence="8 9" key="1">
    <citation type="submission" date="2024-05" db="EMBL/GenBank/DDBJ databases">
        <title>Haplotype-resolved chromosome-level genome assembly of Huyou (Citrus changshanensis).</title>
        <authorList>
            <person name="Miao C."/>
            <person name="Chen W."/>
            <person name="Wu Y."/>
            <person name="Wang L."/>
            <person name="Zhao S."/>
            <person name="Grierson D."/>
            <person name="Xu C."/>
            <person name="Chen K."/>
        </authorList>
    </citation>
    <scope>NUCLEOTIDE SEQUENCE [LARGE SCALE GENOMIC DNA]</scope>
    <source>
        <strain evidence="8">01-14</strain>
        <tissue evidence="8">Leaf</tissue>
    </source>
</reference>
<feature type="compositionally biased region" description="Polar residues" evidence="5">
    <location>
        <begin position="465"/>
        <end position="477"/>
    </location>
</feature>
<feature type="compositionally biased region" description="Low complexity" evidence="5">
    <location>
        <begin position="716"/>
        <end position="730"/>
    </location>
</feature>
<evidence type="ECO:0000256" key="1">
    <source>
        <dbReference type="ARBA" id="ARBA00022723"/>
    </source>
</evidence>
<accession>A0AAP0QIA2</accession>
<dbReference type="InterPro" id="IPR017907">
    <property type="entry name" value="Znf_RING_CS"/>
</dbReference>
<keyword evidence="6" id="KW-0812">Transmembrane</keyword>
<dbReference type="SUPFAM" id="SSF57850">
    <property type="entry name" value="RING/U-box"/>
    <property type="match status" value="1"/>
</dbReference>
<feature type="compositionally biased region" description="Polar residues" evidence="5">
    <location>
        <begin position="591"/>
        <end position="603"/>
    </location>
</feature>
<feature type="region of interest" description="Disordered" evidence="5">
    <location>
        <begin position="679"/>
        <end position="858"/>
    </location>
</feature>
<feature type="region of interest" description="Disordered" evidence="5">
    <location>
        <begin position="976"/>
        <end position="1012"/>
    </location>
</feature>
<sequence length="1190" mass="131317">MWNFASKAISGAIRLKNDALKPSQVSSELSDDDASLNNSREEGLECPICWESFNVVENLPYVLWCGHTLCKNCVLGLQRAVIRLPTLPFQLPFFITCPWCNMVSLRLICKGNLRFPQKNYYLLWMVESMNGDRSKSNPHFRGDHQPASSLNRNSAVRNQVSHAHNGRAACSHVSRQSEIRRDEGRFLTSHLNAERLQLSLRKSLVFFAQLTAKFPLIIVLILIILYAIPASAAILALYILITIVFAIPSCLVLYFALPILDWIIMIAAAYFYETSDVVHREHHTRCNSTGSNLNGGVRILSRYRRPSLSSCHDFCKFGVERALEIKARGPLALPKKTIAAVGDGLGAAKTVISAERRKSFPLQLKSFPASKNEKLDYPIMNGVVSPLTVEESVLSEQVLPPVKEIELAVVHVDDPKTKPADDCKMKPAEVPKMKPLRLNQSSGRMQRCSNNEGQLKAKTSKELGNLSTNSPRASNSRRGSKAKRSKDMRGSVMGERKVLALPSISSSPKQSPKKVSSRNAENSNNVKGTSYLSNRKRVRKLKPEQPGWEDVPEKTLHVVEPDAEDKTPGPIKNVICVTDLSPPSEDKSLLHAQNGTHTGQPSALSAKRILRRTQSGVPATNAPSSRPASARRNLRRTQSGIEATNSPPSCLPFAKNNLQYTQSRSHAANSPPSYLLSAKQKLRRTQSGIQDTNSPPSCPPSPRKKGSRGTQFGTHTSSLTSLTTYSAASSEPGKTDAKNQTSDLKKEYKNGPRKGGSISSRDEHFPGKKLTFRRGKVVDLHPEDSTPRLKIRRSVLGDNQKGKGDARMETPGKNEANTAELPPFPEKKNSTCTENRTPSTQSHLSWPPSPKNNSLSATQPGIHIAHSYSSSLASVSAHSKTSSVVSETDAENQISDLEKECKNRRRKDGTSTLKDEQSPGQKLNFRRGKVVELHPVDSTPTRLKFKKRVLGDSQNGEADSGRKTVEKREAIASRFSSFSAKQNLRHTQNRIQSKRLSWPPSPRKNELGSTELELGTPITRSYSCTTSLASLSFHGDESDNENQILDLENEFKKMHEMDGSASSSKEECNPVQKLTFRRGKVVGIIQSEDSAPRRLKFKRREIVLGDSNQNDTGDAGKTILRKAEVNDGTKTESNAVGLKHQDVEGKNSGSLFNNVIEETVSKLVKSRKSKVKALVGAFETVISLQDSKPV</sequence>
<feature type="compositionally biased region" description="Basic and acidic residues" evidence="5">
    <location>
        <begin position="551"/>
        <end position="567"/>
    </location>
</feature>
<dbReference type="Proteomes" id="UP001428341">
    <property type="component" value="Unassembled WGS sequence"/>
</dbReference>
<feature type="compositionally biased region" description="Basic and acidic residues" evidence="5">
    <location>
        <begin position="413"/>
        <end position="432"/>
    </location>
</feature>
<dbReference type="InterPro" id="IPR013083">
    <property type="entry name" value="Znf_RING/FYVE/PHD"/>
</dbReference>
<feature type="compositionally biased region" description="Polar residues" evidence="5">
    <location>
        <begin position="518"/>
        <end position="533"/>
    </location>
</feature>
<feature type="compositionally biased region" description="Polar residues" evidence="5">
    <location>
        <begin position="438"/>
        <end position="453"/>
    </location>
</feature>
<proteinExistence type="predicted"/>
<feature type="compositionally biased region" description="Polar residues" evidence="5">
    <location>
        <begin position="636"/>
        <end position="648"/>
    </location>
</feature>
<dbReference type="PROSITE" id="PS50089">
    <property type="entry name" value="ZF_RING_2"/>
    <property type="match status" value="1"/>
</dbReference>
<dbReference type="GO" id="GO:0008270">
    <property type="term" value="F:zinc ion binding"/>
    <property type="evidence" value="ECO:0007669"/>
    <property type="project" value="UniProtKB-KW"/>
</dbReference>
<feature type="compositionally biased region" description="Basic and acidic residues" evidence="5">
    <location>
        <begin position="800"/>
        <end position="812"/>
    </location>
</feature>
<protein>
    <recommendedName>
        <fullName evidence="7">RING-type domain-containing protein</fullName>
    </recommendedName>
</protein>
<dbReference type="InterPro" id="IPR027370">
    <property type="entry name" value="Znf-RING_euk"/>
</dbReference>
<dbReference type="EMBL" id="JBCGBO010000005">
    <property type="protein sequence ID" value="KAK9198678.1"/>
    <property type="molecule type" value="Genomic_DNA"/>
</dbReference>
<dbReference type="AlphaFoldDB" id="A0AAP0QIA2"/>
<keyword evidence="3" id="KW-0862">Zinc</keyword>
<evidence type="ECO:0000256" key="6">
    <source>
        <dbReference type="SAM" id="Phobius"/>
    </source>
</evidence>
<evidence type="ECO:0000256" key="5">
    <source>
        <dbReference type="SAM" id="MobiDB-lite"/>
    </source>
</evidence>
<dbReference type="InterPro" id="IPR012417">
    <property type="entry name" value="CaM-bd_dom_pln"/>
</dbReference>
<dbReference type="SMART" id="SM01054">
    <property type="entry name" value="CaM_binding"/>
    <property type="match status" value="1"/>
</dbReference>
<dbReference type="Pfam" id="PF13445">
    <property type="entry name" value="zf-RING_UBOX"/>
    <property type="match status" value="1"/>
</dbReference>
<dbReference type="InterPro" id="IPR001841">
    <property type="entry name" value="Znf_RING"/>
</dbReference>
<dbReference type="GO" id="GO:0140096">
    <property type="term" value="F:catalytic activity, acting on a protein"/>
    <property type="evidence" value="ECO:0007669"/>
    <property type="project" value="UniProtKB-ARBA"/>
</dbReference>
<keyword evidence="2 4" id="KW-0863">Zinc-finger</keyword>
<evidence type="ECO:0000313" key="8">
    <source>
        <dbReference type="EMBL" id="KAK9198678.1"/>
    </source>
</evidence>
<name>A0AAP0QIA2_9ROSI</name>
<feature type="compositionally biased region" description="Basic and acidic residues" evidence="5">
    <location>
        <begin position="776"/>
        <end position="787"/>
    </location>
</feature>
<feature type="domain" description="RING-type" evidence="7">
    <location>
        <begin position="46"/>
        <end position="101"/>
    </location>
</feature>
<dbReference type="PANTHER" id="PTHR46616:SF7">
    <property type="entry name" value="RING-TYPE DOMAIN-CONTAINING PROTEIN"/>
    <property type="match status" value="1"/>
</dbReference>
<feature type="transmembrane region" description="Helical" evidence="6">
    <location>
        <begin position="234"/>
        <end position="257"/>
    </location>
</feature>
<keyword evidence="6" id="KW-0472">Membrane</keyword>
<dbReference type="Pfam" id="PF07839">
    <property type="entry name" value="CaM_binding"/>
    <property type="match status" value="1"/>
</dbReference>
<keyword evidence="1" id="KW-0479">Metal-binding</keyword>
<evidence type="ECO:0000256" key="2">
    <source>
        <dbReference type="ARBA" id="ARBA00022771"/>
    </source>
</evidence>
<feature type="compositionally biased region" description="Basic and acidic residues" evidence="5">
    <location>
        <begin position="733"/>
        <end position="750"/>
    </location>
</feature>